<evidence type="ECO:0000256" key="6">
    <source>
        <dbReference type="ARBA" id="ARBA00022801"/>
    </source>
</evidence>
<comment type="similarity">
    <text evidence="1 9 10">Belongs to the peptidase S8 family.</text>
</comment>
<evidence type="ECO:0000256" key="4">
    <source>
        <dbReference type="ARBA" id="ARBA00022670"/>
    </source>
</evidence>
<dbReference type="InterPro" id="IPR023827">
    <property type="entry name" value="Peptidase_S8_Asp-AS"/>
</dbReference>
<feature type="domain" description="C5a peptidase/Subtilisin-like protease SBT2-like Fn3-like" evidence="14">
    <location>
        <begin position="613"/>
        <end position="726"/>
    </location>
</feature>
<evidence type="ECO:0000313" key="15">
    <source>
        <dbReference type="EMBL" id="KFH40299.1"/>
    </source>
</evidence>
<keyword evidence="16" id="KW-1185">Reference proteome</keyword>
<feature type="active site" description="Charge relay system" evidence="8 9">
    <location>
        <position position="162"/>
    </location>
</feature>
<dbReference type="InterPro" id="IPR000209">
    <property type="entry name" value="Peptidase_S8/S53_dom"/>
</dbReference>
<dbReference type="AlphaFoldDB" id="A0A086ST67"/>
<dbReference type="InterPro" id="IPR010435">
    <property type="entry name" value="C5a/SBT2-like_Fn3"/>
</dbReference>
<dbReference type="InterPro" id="IPR015500">
    <property type="entry name" value="Peptidase_S8_subtilisin-rel"/>
</dbReference>
<dbReference type="InterPro" id="IPR034187">
    <property type="entry name" value="Peptidases_S8_5"/>
</dbReference>
<keyword evidence="3" id="KW-0964">Secreted</keyword>
<evidence type="ECO:0000256" key="5">
    <source>
        <dbReference type="ARBA" id="ARBA00022729"/>
    </source>
</evidence>
<accession>A0A086ST67</accession>
<evidence type="ECO:0000259" key="14">
    <source>
        <dbReference type="Pfam" id="PF06280"/>
    </source>
</evidence>
<evidence type="ECO:0000256" key="2">
    <source>
        <dbReference type="ARBA" id="ARBA00022512"/>
    </source>
</evidence>
<keyword evidence="6 9" id="KW-0378">Hydrolase</keyword>
<evidence type="ECO:0000259" key="12">
    <source>
        <dbReference type="Pfam" id="PF00082"/>
    </source>
</evidence>
<feature type="active site" description="Charge relay system" evidence="8 9">
    <location>
        <position position="536"/>
    </location>
</feature>
<dbReference type="InterPro" id="IPR023828">
    <property type="entry name" value="Peptidase_S8_Ser-AS"/>
</dbReference>
<dbReference type="InterPro" id="IPR003137">
    <property type="entry name" value="PA_domain"/>
</dbReference>
<feature type="active site" description="Charge relay system" evidence="8 9">
    <location>
        <position position="211"/>
    </location>
</feature>
<dbReference type="InterPro" id="IPR050131">
    <property type="entry name" value="Peptidase_S8_subtilisin-like"/>
</dbReference>
<dbReference type="SUPFAM" id="SSF52743">
    <property type="entry name" value="Subtilisin-like"/>
    <property type="match status" value="1"/>
</dbReference>
<feature type="domain" description="Peptidase S8/S53" evidence="12">
    <location>
        <begin position="153"/>
        <end position="566"/>
    </location>
</feature>
<keyword evidence="5 11" id="KW-0732">Signal</keyword>
<dbReference type="Gene3D" id="3.50.30.30">
    <property type="match status" value="1"/>
</dbReference>
<keyword evidence="2" id="KW-0134">Cell wall</keyword>
<feature type="signal peptide" evidence="11">
    <location>
        <begin position="1"/>
        <end position="21"/>
    </location>
</feature>
<keyword evidence="7 9" id="KW-0720">Serine protease</keyword>
<evidence type="ECO:0000256" key="9">
    <source>
        <dbReference type="PROSITE-ProRule" id="PRU01240"/>
    </source>
</evidence>
<evidence type="ECO:0000256" key="10">
    <source>
        <dbReference type="RuleBase" id="RU003355"/>
    </source>
</evidence>
<evidence type="ECO:0000259" key="13">
    <source>
        <dbReference type="Pfam" id="PF02225"/>
    </source>
</evidence>
<evidence type="ECO:0000256" key="11">
    <source>
        <dbReference type="SAM" id="SignalP"/>
    </source>
</evidence>
<dbReference type="InterPro" id="IPR046450">
    <property type="entry name" value="PA_dom_sf"/>
</dbReference>
<dbReference type="EMBL" id="JPKY01000239">
    <property type="protein sequence ID" value="KFH40299.1"/>
    <property type="molecule type" value="Genomic_DNA"/>
</dbReference>
<dbReference type="CDD" id="cd07489">
    <property type="entry name" value="Peptidases_S8_5"/>
    <property type="match status" value="1"/>
</dbReference>
<dbReference type="PROSITE" id="PS00138">
    <property type="entry name" value="SUBTILASE_SER"/>
    <property type="match status" value="1"/>
</dbReference>
<dbReference type="Gene3D" id="3.40.50.200">
    <property type="entry name" value="Peptidase S8/S53 domain"/>
    <property type="match status" value="1"/>
</dbReference>
<dbReference type="PRINTS" id="PR00723">
    <property type="entry name" value="SUBTILISIN"/>
</dbReference>
<comment type="caution">
    <text evidence="15">The sequence shown here is derived from an EMBL/GenBank/DDBJ whole genome shotgun (WGS) entry which is preliminary data.</text>
</comment>
<dbReference type="PROSITE" id="PS51892">
    <property type="entry name" value="SUBTILASE"/>
    <property type="match status" value="1"/>
</dbReference>
<keyword evidence="4 9" id="KW-0645">Protease</keyword>
<dbReference type="InterPro" id="IPR022398">
    <property type="entry name" value="Peptidase_S8_His-AS"/>
</dbReference>
<dbReference type="CDD" id="cd02124">
    <property type="entry name" value="PA_PoS1_like"/>
    <property type="match status" value="1"/>
</dbReference>
<dbReference type="Pfam" id="PF02225">
    <property type="entry name" value="PA"/>
    <property type="match status" value="1"/>
</dbReference>
<evidence type="ECO:0000313" key="16">
    <source>
        <dbReference type="Proteomes" id="UP000029964"/>
    </source>
</evidence>
<dbReference type="STRING" id="857340.A0A086ST67"/>
<dbReference type="PANTHER" id="PTHR43806">
    <property type="entry name" value="PEPTIDASE S8"/>
    <property type="match status" value="1"/>
</dbReference>
<dbReference type="Pfam" id="PF00082">
    <property type="entry name" value="Peptidase_S8"/>
    <property type="match status" value="1"/>
</dbReference>
<reference evidence="16" key="1">
    <citation type="journal article" date="2014" name="Genome Announc.">
        <title>Genome sequence and annotation of Acremonium chrysogenum, producer of the beta-lactam antibiotic cephalosporin C.</title>
        <authorList>
            <person name="Terfehr D."/>
            <person name="Dahlmann T.A."/>
            <person name="Specht T."/>
            <person name="Zadra I."/>
            <person name="Kuernsteiner H."/>
            <person name="Kueck U."/>
        </authorList>
    </citation>
    <scope>NUCLEOTIDE SEQUENCE [LARGE SCALE GENOMIC DNA]</scope>
    <source>
        <strain evidence="16">ATCC 11550 / CBS 779.69 / DSM 880 / IAM 14645 / JCM 23072 / IMI 49137</strain>
    </source>
</reference>
<dbReference type="PANTHER" id="PTHR43806:SF66">
    <property type="entry name" value="SERIN ENDOPEPTIDASE"/>
    <property type="match status" value="1"/>
</dbReference>
<evidence type="ECO:0000256" key="8">
    <source>
        <dbReference type="PIRSR" id="PIRSR615500-1"/>
    </source>
</evidence>
<dbReference type="OrthoDB" id="10256524at2759"/>
<gene>
    <name evidence="15" type="ORF">ACRE_090410</name>
</gene>
<dbReference type="SUPFAM" id="SSF52025">
    <property type="entry name" value="PA domain"/>
    <property type="match status" value="1"/>
</dbReference>
<evidence type="ECO:0000256" key="3">
    <source>
        <dbReference type="ARBA" id="ARBA00022525"/>
    </source>
</evidence>
<dbReference type="GO" id="GO:0006508">
    <property type="term" value="P:proteolysis"/>
    <property type="evidence" value="ECO:0007669"/>
    <property type="project" value="UniProtKB-KW"/>
</dbReference>
<dbReference type="GO" id="GO:0016020">
    <property type="term" value="C:membrane"/>
    <property type="evidence" value="ECO:0007669"/>
    <property type="project" value="InterPro"/>
</dbReference>
<feature type="chain" id="PRO_5001815049" evidence="11">
    <location>
        <begin position="22"/>
        <end position="884"/>
    </location>
</feature>
<evidence type="ECO:0000256" key="1">
    <source>
        <dbReference type="ARBA" id="ARBA00011073"/>
    </source>
</evidence>
<protein>
    <submittedName>
        <fullName evidence="15">Minor extracellular protease vpr-like protein</fullName>
    </submittedName>
</protein>
<proteinExistence type="inferred from homology"/>
<sequence length="884" mass="93352">MARFSAILLALLSTQASLVWSAESSKASRQHVPGAYIFEFEDGKDTAGVLRTISHEGTTRMNLDYKLFKGVSVQLDDVENAEEKAFKIASSPSVKNMWPVEVYSIPEPKVHWVGTPDTSSAAGGLSKRSNETEGYAPHRMTQIDELHKKGFTGKGVKIAVIDSGIDYKHPDLGGCFGEGCLTTFGTDFVGDHYNGFNTPKPDEDPMDCQGHGTHVAGIIAAQKNAYGFLGGAPDATIGAYRVFGCDGQTGNDVLIAAFNQAFEDGADIITASIGGPSGWADEPWSRAVSAIVDQGVPCTVSAGNDGALGMFFGSTAAGGRGVAAIASFDNAVSPTLLSLSEFTVDGGKAQDFGYTAASPAAWDGVELPLWAPDLDTSVPDGGCEPYPADTPDLSEHIVLIRRGTCTYVQKAQNAANFGAKYIVIYNNKPGTVEYDASSVPGIEAAAMVTSEVGERWIKLLKDGSDVTLSVTGPETAETQLISPVNEVTGGALSYYTSWGPSWDLEEIKPSFGAPGGDILSTYPTAKGSYAVLSGTSMACPLVAAAYALVSQVRGTLDPREILHVLSADSKPQVFNDGAAFYQYLAPVPQQGGGLMQVSDAAYATTLLEPSSLSFGDTATFHNVLNFTLTNAGDEEVSYDISHVPALSMYTLEADSIYPARFPNEPIAGASARLSFSESKISVAAGESVFVEVMPRAPSGLNAKRLPVWSGWVAINGSDGSSLSVPYQGVTGNLYEHKVLAADSAWVTRADDDTLRPVPVNTTFTLPVPGSGGGEGTSLPAVVAYLALGSTTVRADIVPLTITKDTPRTTDFFGTKTIGQPDGFPLRYVGRNTNSGPWDGRLDSGNFAPPGTYKFVVRALRIRGDPRKEEDWDVAESGAFTVKYE</sequence>
<dbReference type="PROSITE" id="PS00136">
    <property type="entry name" value="SUBTILASE_ASP"/>
    <property type="match status" value="1"/>
</dbReference>
<dbReference type="GO" id="GO:0004252">
    <property type="term" value="F:serine-type endopeptidase activity"/>
    <property type="evidence" value="ECO:0007669"/>
    <property type="project" value="UniProtKB-UniRule"/>
</dbReference>
<dbReference type="Pfam" id="PF06280">
    <property type="entry name" value="fn3_5"/>
    <property type="match status" value="1"/>
</dbReference>
<feature type="domain" description="PA" evidence="13">
    <location>
        <begin position="379"/>
        <end position="454"/>
    </location>
</feature>
<dbReference type="Proteomes" id="UP000029964">
    <property type="component" value="Unassembled WGS sequence"/>
</dbReference>
<organism evidence="15 16">
    <name type="scientific">Hapsidospora chrysogenum (strain ATCC 11550 / CBS 779.69 / DSM 880 / IAM 14645 / JCM 23072 / IMI 49137)</name>
    <name type="common">Acremonium chrysogenum</name>
    <dbReference type="NCBI Taxonomy" id="857340"/>
    <lineage>
        <taxon>Eukaryota</taxon>
        <taxon>Fungi</taxon>
        <taxon>Dikarya</taxon>
        <taxon>Ascomycota</taxon>
        <taxon>Pezizomycotina</taxon>
        <taxon>Sordariomycetes</taxon>
        <taxon>Hypocreomycetidae</taxon>
        <taxon>Hypocreales</taxon>
        <taxon>Bionectriaceae</taxon>
        <taxon>Hapsidospora</taxon>
    </lineage>
</organism>
<dbReference type="PROSITE" id="PS00137">
    <property type="entry name" value="SUBTILASE_HIS"/>
    <property type="match status" value="1"/>
</dbReference>
<dbReference type="InterPro" id="IPR036852">
    <property type="entry name" value="Peptidase_S8/S53_dom_sf"/>
</dbReference>
<name>A0A086ST67_HAPC1</name>
<evidence type="ECO:0000256" key="7">
    <source>
        <dbReference type="ARBA" id="ARBA00022825"/>
    </source>
</evidence>
<dbReference type="HOGENOM" id="CLU_003559_3_1_1"/>